<name>A0A1U7CK20_9BACT</name>
<evidence type="ECO:0000313" key="2">
    <source>
        <dbReference type="EMBL" id="APW59233.1"/>
    </source>
</evidence>
<dbReference type="AlphaFoldDB" id="A0A1U7CK20"/>
<gene>
    <name evidence="2" type="ORF">BSF38_00649</name>
</gene>
<dbReference type="EMBL" id="CP019082">
    <property type="protein sequence ID" value="APW59233.1"/>
    <property type="molecule type" value="Genomic_DNA"/>
</dbReference>
<dbReference type="KEGG" id="pbor:BSF38_00649"/>
<proteinExistence type="predicted"/>
<reference evidence="3" key="1">
    <citation type="submission" date="2016-12" db="EMBL/GenBank/DDBJ databases">
        <title>Comparative genomics of four Isosphaeraceae planctomycetes: a common pool of plasmids and glycoside hydrolase genes.</title>
        <authorList>
            <person name="Ivanova A."/>
        </authorList>
    </citation>
    <scope>NUCLEOTIDE SEQUENCE [LARGE SCALE GENOMIC DNA]</scope>
    <source>
        <strain evidence="3">PX4</strain>
    </source>
</reference>
<sequence length="115" mass="12990">MTFRHLATTYCAWVWHQWSRLSAFFFTTCVVVALTIGLAQTTRQYNLLYSRVQASFHRQEQAGRLQSARSPDIAGDRVEARRQAEVVQLLERILARLPEGQATSVSTPGPLSSSH</sequence>
<keyword evidence="3" id="KW-1185">Reference proteome</keyword>
<dbReference type="RefSeq" id="WP_076343441.1">
    <property type="nucleotide sequence ID" value="NZ_CP019082.1"/>
</dbReference>
<feature type="transmembrane region" description="Helical" evidence="1">
    <location>
        <begin position="20"/>
        <end position="39"/>
    </location>
</feature>
<dbReference type="STRING" id="1387353.BSF38_00649"/>
<evidence type="ECO:0000313" key="3">
    <source>
        <dbReference type="Proteomes" id="UP000186309"/>
    </source>
</evidence>
<keyword evidence="1" id="KW-1133">Transmembrane helix</keyword>
<accession>A0A1U7CK20</accession>
<organism evidence="2 3">
    <name type="scientific">Paludisphaera borealis</name>
    <dbReference type="NCBI Taxonomy" id="1387353"/>
    <lineage>
        <taxon>Bacteria</taxon>
        <taxon>Pseudomonadati</taxon>
        <taxon>Planctomycetota</taxon>
        <taxon>Planctomycetia</taxon>
        <taxon>Isosphaerales</taxon>
        <taxon>Isosphaeraceae</taxon>
        <taxon>Paludisphaera</taxon>
    </lineage>
</organism>
<evidence type="ECO:0000256" key="1">
    <source>
        <dbReference type="SAM" id="Phobius"/>
    </source>
</evidence>
<protein>
    <submittedName>
        <fullName evidence="2">Uncharacterized protein</fullName>
    </submittedName>
</protein>
<keyword evidence="1" id="KW-0812">Transmembrane</keyword>
<keyword evidence="1" id="KW-0472">Membrane</keyword>
<dbReference type="Proteomes" id="UP000186309">
    <property type="component" value="Chromosome"/>
</dbReference>